<evidence type="ECO:0000313" key="1">
    <source>
        <dbReference type="EMBL" id="MDH5163374.1"/>
    </source>
</evidence>
<name>A0AAW6SWY2_9BACI</name>
<dbReference type="EMBL" id="JAROYP010000014">
    <property type="protein sequence ID" value="MDH5163374.1"/>
    <property type="molecule type" value="Genomic_DNA"/>
</dbReference>
<evidence type="ECO:0000313" key="2">
    <source>
        <dbReference type="Proteomes" id="UP001159179"/>
    </source>
</evidence>
<protein>
    <submittedName>
        <fullName evidence="1">Uncharacterized protein</fullName>
    </submittedName>
</protein>
<gene>
    <name evidence="1" type="ORF">P5X88_20790</name>
</gene>
<reference evidence="1" key="1">
    <citation type="submission" date="2023-03" db="EMBL/GenBank/DDBJ databases">
        <title>Bacterial isolates from washroom surfaces on a university campus.</title>
        <authorList>
            <person name="Holman D.B."/>
            <person name="Gzyl K.E."/>
            <person name="Taheri A.E."/>
        </authorList>
    </citation>
    <scope>NUCLEOTIDE SEQUENCE</scope>
    <source>
        <strain evidence="1">RD03</strain>
    </source>
</reference>
<organism evidence="1 2">
    <name type="scientific">Heyndrickxia oleronia</name>
    <dbReference type="NCBI Taxonomy" id="38875"/>
    <lineage>
        <taxon>Bacteria</taxon>
        <taxon>Bacillati</taxon>
        <taxon>Bacillota</taxon>
        <taxon>Bacilli</taxon>
        <taxon>Bacillales</taxon>
        <taxon>Bacillaceae</taxon>
        <taxon>Heyndrickxia</taxon>
    </lineage>
</organism>
<dbReference type="Proteomes" id="UP001159179">
    <property type="component" value="Unassembled WGS sequence"/>
</dbReference>
<dbReference type="AlphaFoldDB" id="A0AAW6SWY2"/>
<comment type="caution">
    <text evidence="1">The sequence shown here is derived from an EMBL/GenBank/DDBJ whole genome shotgun (WGS) entry which is preliminary data.</text>
</comment>
<accession>A0AAW6SWY2</accession>
<sequence length="55" mass="6462">MNDLSSLNMKLGASNWYYTPYYSYAPSLNEKQKVKKPSEDSLNFRQILNEKLKNT</sequence>
<proteinExistence type="predicted"/>
<dbReference type="RefSeq" id="WP_251340327.1">
    <property type="nucleotide sequence ID" value="NZ_JAMATW010000010.1"/>
</dbReference>